<dbReference type="PANTHER" id="PTHR43335">
    <property type="entry name" value="ABC TRANSPORTER, ATP-BINDING PROTEIN"/>
    <property type="match status" value="1"/>
</dbReference>
<sequence length="320" mass="33111">MTAATTEPAVGKESLPDGGAAPAARLRDLRKTFGSVVAVDGVDLDIPAGAVLGMLGPNGSGKTTLIRMLLGLTRPTAGRVELLGRDGDLTAALPDVGALVEGPGFHPFLSGRDNLLRAAATEPRLEGDPRRPVDAALERVGLADAARRRYRGYSLGMKQRLGLAAALLVPRKLVVLDEPTNGLDPAGTRDVRRVVAELHEAGTTVLLSSHLLAEVEAVCSHVAVLQRGSLLVSGELSSLLDAGAGELVITTDDPAAGIVALRGEGAGAYLRDGGLVVPGGSLSPPEVVAALVRAGVGVWEVRRDRAHLEELFARLTEEDA</sequence>
<keyword evidence="4 7" id="KW-0067">ATP-binding</keyword>
<name>A0ABU8MN10_9PSEU</name>
<evidence type="ECO:0000313" key="7">
    <source>
        <dbReference type="EMBL" id="MEJ2867997.1"/>
    </source>
</evidence>
<reference evidence="7 8" key="1">
    <citation type="submission" date="2024-03" db="EMBL/GenBank/DDBJ databases">
        <title>Actinomycetospora sp. OC33-EN08, a novel actinomycete isolated from wild orchid (Aerides multiflora).</title>
        <authorList>
            <person name="Suriyachadkun C."/>
        </authorList>
    </citation>
    <scope>NUCLEOTIDE SEQUENCE [LARGE SCALE GENOMIC DNA]</scope>
    <source>
        <strain evidence="7 8">OC33-EN08</strain>
    </source>
</reference>
<keyword evidence="8" id="KW-1185">Reference proteome</keyword>
<comment type="similarity">
    <text evidence="1">Belongs to the ABC transporter superfamily.</text>
</comment>
<dbReference type="EMBL" id="JBBEGN010000003">
    <property type="protein sequence ID" value="MEJ2867997.1"/>
    <property type="molecule type" value="Genomic_DNA"/>
</dbReference>
<dbReference type="InterPro" id="IPR027417">
    <property type="entry name" value="P-loop_NTPase"/>
</dbReference>
<dbReference type="SUPFAM" id="SSF52540">
    <property type="entry name" value="P-loop containing nucleoside triphosphate hydrolases"/>
    <property type="match status" value="1"/>
</dbReference>
<evidence type="ECO:0000256" key="5">
    <source>
        <dbReference type="SAM" id="MobiDB-lite"/>
    </source>
</evidence>
<organism evidence="7 8">
    <name type="scientific">Actinomycetospora aurantiaca</name>
    <dbReference type="NCBI Taxonomy" id="3129233"/>
    <lineage>
        <taxon>Bacteria</taxon>
        <taxon>Bacillati</taxon>
        <taxon>Actinomycetota</taxon>
        <taxon>Actinomycetes</taxon>
        <taxon>Pseudonocardiales</taxon>
        <taxon>Pseudonocardiaceae</taxon>
        <taxon>Actinomycetospora</taxon>
    </lineage>
</organism>
<evidence type="ECO:0000313" key="8">
    <source>
        <dbReference type="Proteomes" id="UP001385809"/>
    </source>
</evidence>
<feature type="region of interest" description="Disordered" evidence="5">
    <location>
        <begin position="1"/>
        <end position="21"/>
    </location>
</feature>
<evidence type="ECO:0000259" key="6">
    <source>
        <dbReference type="PROSITE" id="PS50893"/>
    </source>
</evidence>
<dbReference type="Pfam" id="PF00005">
    <property type="entry name" value="ABC_tran"/>
    <property type="match status" value="1"/>
</dbReference>
<dbReference type="Proteomes" id="UP001385809">
    <property type="component" value="Unassembled WGS sequence"/>
</dbReference>
<keyword evidence="3" id="KW-0547">Nucleotide-binding</keyword>
<evidence type="ECO:0000256" key="2">
    <source>
        <dbReference type="ARBA" id="ARBA00022448"/>
    </source>
</evidence>
<evidence type="ECO:0000256" key="4">
    <source>
        <dbReference type="ARBA" id="ARBA00022840"/>
    </source>
</evidence>
<dbReference type="PROSITE" id="PS00211">
    <property type="entry name" value="ABC_TRANSPORTER_1"/>
    <property type="match status" value="1"/>
</dbReference>
<dbReference type="InterPro" id="IPR003439">
    <property type="entry name" value="ABC_transporter-like_ATP-bd"/>
</dbReference>
<gene>
    <name evidence="7" type="ORF">WCD74_09495</name>
</gene>
<dbReference type="Gene3D" id="3.40.50.300">
    <property type="entry name" value="P-loop containing nucleotide triphosphate hydrolases"/>
    <property type="match status" value="1"/>
</dbReference>
<evidence type="ECO:0000256" key="3">
    <source>
        <dbReference type="ARBA" id="ARBA00022741"/>
    </source>
</evidence>
<keyword evidence="2" id="KW-0813">Transport</keyword>
<dbReference type="InterPro" id="IPR003593">
    <property type="entry name" value="AAA+_ATPase"/>
</dbReference>
<dbReference type="PROSITE" id="PS50893">
    <property type="entry name" value="ABC_TRANSPORTER_2"/>
    <property type="match status" value="1"/>
</dbReference>
<protein>
    <submittedName>
        <fullName evidence="7">ABC transporter ATP-binding protein</fullName>
    </submittedName>
</protein>
<evidence type="ECO:0000256" key="1">
    <source>
        <dbReference type="ARBA" id="ARBA00005417"/>
    </source>
</evidence>
<feature type="domain" description="ABC transporter" evidence="6">
    <location>
        <begin position="24"/>
        <end position="252"/>
    </location>
</feature>
<dbReference type="SMART" id="SM00382">
    <property type="entry name" value="AAA"/>
    <property type="match status" value="1"/>
</dbReference>
<dbReference type="InterPro" id="IPR017871">
    <property type="entry name" value="ABC_transporter-like_CS"/>
</dbReference>
<comment type="caution">
    <text evidence="7">The sequence shown here is derived from an EMBL/GenBank/DDBJ whole genome shotgun (WGS) entry which is preliminary data.</text>
</comment>
<proteinExistence type="inferred from homology"/>
<dbReference type="PANTHER" id="PTHR43335:SF4">
    <property type="entry name" value="ABC TRANSPORTER, ATP-BINDING PROTEIN"/>
    <property type="match status" value="1"/>
</dbReference>
<accession>A0ABU8MN10</accession>
<dbReference type="GO" id="GO:0005524">
    <property type="term" value="F:ATP binding"/>
    <property type="evidence" value="ECO:0007669"/>
    <property type="project" value="UniProtKB-KW"/>
</dbReference>
<dbReference type="RefSeq" id="WP_337694596.1">
    <property type="nucleotide sequence ID" value="NZ_JBBEGN010000003.1"/>
</dbReference>